<keyword evidence="2" id="KW-0687">Ribonucleoprotein</keyword>
<organism evidence="3 4">
    <name type="scientific">Desulforudis audaxviator (strain MP104C)</name>
    <dbReference type="NCBI Taxonomy" id="477974"/>
    <lineage>
        <taxon>Bacteria</taxon>
        <taxon>Bacillati</taxon>
        <taxon>Bacillota</taxon>
        <taxon>Clostridia</taxon>
        <taxon>Thermoanaerobacterales</taxon>
        <taxon>Candidatus Desulforudaceae</taxon>
        <taxon>Candidatus Desulforudis</taxon>
    </lineage>
</organism>
<dbReference type="InterPro" id="IPR014722">
    <property type="entry name" value="Rib_uL2_dom2"/>
</dbReference>
<dbReference type="eggNOG" id="COG2163">
    <property type="taxonomic scope" value="Bacteria"/>
</dbReference>
<name>B1I1M1_DESAP</name>
<reference evidence="3 4" key="2">
    <citation type="journal article" date="2008" name="Science">
        <title>Environmental genomics reveals a single-species ecosystem deep within Earth.</title>
        <authorList>
            <person name="Chivian D."/>
            <person name="Brodie E.L."/>
            <person name="Alm E.J."/>
            <person name="Culley D.E."/>
            <person name="Dehal P.S."/>
            <person name="Desantis T.Z."/>
            <person name="Gihring T.M."/>
            <person name="Lapidus A."/>
            <person name="Lin L.H."/>
            <person name="Lowry S.R."/>
            <person name="Moser D.P."/>
            <person name="Richardson P.M."/>
            <person name="Southam G."/>
            <person name="Wanger G."/>
            <person name="Pratt L.M."/>
            <person name="Andersen G.L."/>
            <person name="Hazen T.C."/>
            <person name="Brockman F.J."/>
            <person name="Arkin A.P."/>
            <person name="Onstott T.C."/>
        </authorList>
    </citation>
    <scope>NUCLEOTIDE SEQUENCE [LARGE SCALE GENOMIC DNA]</scope>
    <source>
        <strain evidence="3 4">MP104C</strain>
    </source>
</reference>
<dbReference type="SUPFAM" id="SSF50104">
    <property type="entry name" value="Translation proteins SH3-like domain"/>
    <property type="match status" value="1"/>
</dbReference>
<reference evidence="4" key="1">
    <citation type="submission" date="2007-10" db="EMBL/GenBank/DDBJ databases">
        <title>Complete sequence of chromosome of Desulforudis audaxviator MP104C.</title>
        <authorList>
            <person name="Copeland A."/>
            <person name="Lucas S."/>
            <person name="Lapidus A."/>
            <person name="Barry K."/>
            <person name="Glavina del Rio T."/>
            <person name="Dalin E."/>
            <person name="Tice H."/>
            <person name="Bruce D."/>
            <person name="Pitluck S."/>
            <person name="Lowry S.R."/>
            <person name="Larimer F."/>
            <person name="Land M.L."/>
            <person name="Hauser L."/>
            <person name="Kyrpides N."/>
            <person name="Ivanova N.N."/>
            <person name="Richardson P."/>
        </authorList>
    </citation>
    <scope>NUCLEOTIDE SEQUENCE [LARGE SCALE GENOMIC DNA]</scope>
    <source>
        <strain evidence="4">MP104C</strain>
    </source>
</reference>
<accession>B1I1M1</accession>
<dbReference type="InterPro" id="IPR041985">
    <property type="entry name" value="Ribosomal_eL14_KOW"/>
</dbReference>
<dbReference type="HOGENOM" id="CLU_168121_1_1_9"/>
<gene>
    <name evidence="3" type="ordered locus">Daud_0247</name>
</gene>
<dbReference type="RefSeq" id="WP_012301400.1">
    <property type="nucleotide sequence ID" value="NC_010424.1"/>
</dbReference>
<evidence type="ECO:0000313" key="3">
    <source>
        <dbReference type="EMBL" id="ACA58808.1"/>
    </source>
</evidence>
<keyword evidence="4" id="KW-1185">Reference proteome</keyword>
<evidence type="ECO:0000256" key="2">
    <source>
        <dbReference type="ARBA" id="ARBA00023274"/>
    </source>
</evidence>
<dbReference type="OrthoDB" id="1683515at2"/>
<dbReference type="Proteomes" id="UP000008544">
    <property type="component" value="Chromosome"/>
</dbReference>
<evidence type="ECO:0000256" key="1">
    <source>
        <dbReference type="ARBA" id="ARBA00022980"/>
    </source>
</evidence>
<sequence>MEAERITPGRVVISRAGRDAGQCYVVVALLSDSRVALADGVGRRMANPKRKNIKHLKLVAAQDPEVERKFANGERITDADIRRVLWVLMEKEGCQ</sequence>
<protein>
    <recommendedName>
        <fullName evidence="5">LSU ribosomal protein L14E</fullName>
    </recommendedName>
</protein>
<evidence type="ECO:0008006" key="5">
    <source>
        <dbReference type="Google" id="ProtNLM"/>
    </source>
</evidence>
<dbReference type="KEGG" id="dau:Daud_0247"/>
<proteinExistence type="predicted"/>
<dbReference type="GO" id="GO:0005840">
    <property type="term" value="C:ribosome"/>
    <property type="evidence" value="ECO:0007669"/>
    <property type="project" value="UniProtKB-KW"/>
</dbReference>
<dbReference type="CDD" id="cd06088">
    <property type="entry name" value="KOW_RPL14"/>
    <property type="match status" value="1"/>
</dbReference>
<dbReference type="EMBL" id="CP000860">
    <property type="protein sequence ID" value="ACA58808.1"/>
    <property type="molecule type" value="Genomic_DNA"/>
</dbReference>
<dbReference type="InterPro" id="IPR008991">
    <property type="entry name" value="Translation_prot_SH3-like_sf"/>
</dbReference>
<evidence type="ECO:0000313" key="4">
    <source>
        <dbReference type="Proteomes" id="UP000008544"/>
    </source>
</evidence>
<dbReference type="GO" id="GO:1990904">
    <property type="term" value="C:ribonucleoprotein complex"/>
    <property type="evidence" value="ECO:0007669"/>
    <property type="project" value="UniProtKB-KW"/>
</dbReference>
<dbReference type="AlphaFoldDB" id="B1I1M1"/>
<dbReference type="Gene3D" id="2.30.30.30">
    <property type="match status" value="1"/>
</dbReference>
<keyword evidence="1" id="KW-0689">Ribosomal protein</keyword>
<dbReference type="STRING" id="477974.Daud_0247"/>